<comment type="caution">
    <text evidence="10">The sequence shown here is derived from an EMBL/GenBank/DDBJ whole genome shotgun (WGS) entry which is preliminary data.</text>
</comment>
<dbReference type="SMART" id="SM00020">
    <property type="entry name" value="Tryp_SPc"/>
    <property type="match status" value="1"/>
</dbReference>
<dbReference type="PROSITE" id="PS50240">
    <property type="entry name" value="TRYPSIN_DOM"/>
    <property type="match status" value="1"/>
</dbReference>
<dbReference type="Proteomes" id="UP000801492">
    <property type="component" value="Unassembled WGS sequence"/>
</dbReference>
<dbReference type="GO" id="GO:0004252">
    <property type="term" value="F:serine-type endopeptidase activity"/>
    <property type="evidence" value="ECO:0007669"/>
    <property type="project" value="InterPro"/>
</dbReference>
<dbReference type="InterPro" id="IPR018114">
    <property type="entry name" value="TRYPSIN_HIS"/>
</dbReference>
<evidence type="ECO:0000256" key="5">
    <source>
        <dbReference type="ARBA" id="ARBA00022825"/>
    </source>
</evidence>
<feature type="domain" description="Peptidase S1" evidence="9">
    <location>
        <begin position="6"/>
        <end position="228"/>
    </location>
</feature>
<sequence>MLDGRIVGGRNATIEELPYQLSLLSEGSHICGAVILSENRALTAAHCTYGGPPEPLSVRAGSTYLNQGGEIYQVLEYYSHPLYGTGPLDYDISVLFVETIKLGSGAQPIPLCKENEEVEVGALATVSGWGTLWTGGSLPITLQRVEVSKVSDSYCNSRYDSITPRMTCYGFEEGGKDSCQGDSGGPLVHDGVLVGLVSWGSGCARPNYPGVYTKISNSEIHRHIINYL</sequence>
<dbReference type="InterPro" id="IPR009003">
    <property type="entry name" value="Peptidase_S1_PA"/>
</dbReference>
<dbReference type="PROSITE" id="PS00134">
    <property type="entry name" value="TRYPSIN_HIS"/>
    <property type="match status" value="1"/>
</dbReference>
<evidence type="ECO:0000313" key="11">
    <source>
        <dbReference type="Proteomes" id="UP000801492"/>
    </source>
</evidence>
<dbReference type="GO" id="GO:0006508">
    <property type="term" value="P:proteolysis"/>
    <property type="evidence" value="ECO:0007669"/>
    <property type="project" value="UniProtKB-KW"/>
</dbReference>
<proteinExistence type="inferred from homology"/>
<evidence type="ECO:0000256" key="6">
    <source>
        <dbReference type="ARBA" id="ARBA00023145"/>
    </source>
</evidence>
<dbReference type="Gene3D" id="2.40.10.10">
    <property type="entry name" value="Trypsin-like serine proteases"/>
    <property type="match status" value="2"/>
</dbReference>
<keyword evidence="11" id="KW-1185">Reference proteome</keyword>
<keyword evidence="5 8" id="KW-0720">Serine protease</keyword>
<keyword evidence="4 8" id="KW-0378">Hydrolase</keyword>
<dbReference type="SUPFAM" id="SSF50494">
    <property type="entry name" value="Trypsin-like serine proteases"/>
    <property type="match status" value="1"/>
</dbReference>
<dbReference type="InterPro" id="IPR001254">
    <property type="entry name" value="Trypsin_dom"/>
</dbReference>
<keyword evidence="6" id="KW-0865">Zymogen</keyword>
<dbReference type="EMBL" id="VTPC01089954">
    <property type="protein sequence ID" value="KAF2885458.1"/>
    <property type="molecule type" value="Genomic_DNA"/>
</dbReference>
<reference evidence="10" key="1">
    <citation type="submission" date="2019-08" db="EMBL/GenBank/DDBJ databases">
        <title>The genome of the North American firefly Photinus pyralis.</title>
        <authorList>
            <consortium name="Photinus pyralis genome working group"/>
            <person name="Fallon T.R."/>
            <person name="Sander Lower S.E."/>
            <person name="Weng J.-K."/>
        </authorList>
    </citation>
    <scope>NUCLEOTIDE SEQUENCE</scope>
    <source>
        <strain evidence="10">TRF0915ILg1</strain>
        <tissue evidence="10">Whole body</tissue>
    </source>
</reference>
<dbReference type="PANTHER" id="PTHR24276:SF91">
    <property type="entry name" value="AT26814P-RELATED"/>
    <property type="match status" value="1"/>
</dbReference>
<dbReference type="PROSITE" id="PS00135">
    <property type="entry name" value="TRYPSIN_SER"/>
    <property type="match status" value="1"/>
</dbReference>
<dbReference type="PRINTS" id="PR00722">
    <property type="entry name" value="CHYMOTRYPSIN"/>
</dbReference>
<evidence type="ECO:0000259" key="9">
    <source>
        <dbReference type="PROSITE" id="PS50240"/>
    </source>
</evidence>
<gene>
    <name evidence="10" type="ORF">ILUMI_20738</name>
</gene>
<dbReference type="Pfam" id="PF00089">
    <property type="entry name" value="Trypsin"/>
    <property type="match status" value="1"/>
</dbReference>
<keyword evidence="7" id="KW-1015">Disulfide bond</keyword>
<dbReference type="InterPro" id="IPR001314">
    <property type="entry name" value="Peptidase_S1A"/>
</dbReference>
<keyword evidence="3" id="KW-0732">Signal</keyword>
<organism evidence="10 11">
    <name type="scientific">Ignelater luminosus</name>
    <name type="common">Cucubano</name>
    <name type="synonym">Pyrophorus luminosus</name>
    <dbReference type="NCBI Taxonomy" id="2038154"/>
    <lineage>
        <taxon>Eukaryota</taxon>
        <taxon>Metazoa</taxon>
        <taxon>Ecdysozoa</taxon>
        <taxon>Arthropoda</taxon>
        <taxon>Hexapoda</taxon>
        <taxon>Insecta</taxon>
        <taxon>Pterygota</taxon>
        <taxon>Neoptera</taxon>
        <taxon>Endopterygota</taxon>
        <taxon>Coleoptera</taxon>
        <taxon>Polyphaga</taxon>
        <taxon>Elateriformia</taxon>
        <taxon>Elateroidea</taxon>
        <taxon>Elateridae</taxon>
        <taxon>Agrypninae</taxon>
        <taxon>Pyrophorini</taxon>
        <taxon>Ignelater</taxon>
    </lineage>
</organism>
<keyword evidence="2 8" id="KW-0645">Protease</keyword>
<dbReference type="InterPro" id="IPR050430">
    <property type="entry name" value="Peptidase_S1"/>
</dbReference>
<accession>A0A8K0CDS9</accession>
<dbReference type="OrthoDB" id="10059102at2759"/>
<evidence type="ECO:0000256" key="1">
    <source>
        <dbReference type="ARBA" id="ARBA00007664"/>
    </source>
</evidence>
<dbReference type="AlphaFoldDB" id="A0A8K0CDS9"/>
<dbReference type="InterPro" id="IPR033116">
    <property type="entry name" value="TRYPSIN_SER"/>
</dbReference>
<dbReference type="CDD" id="cd00190">
    <property type="entry name" value="Tryp_SPc"/>
    <property type="match status" value="1"/>
</dbReference>
<evidence type="ECO:0000256" key="3">
    <source>
        <dbReference type="ARBA" id="ARBA00022729"/>
    </source>
</evidence>
<comment type="similarity">
    <text evidence="1">Belongs to the peptidase S1 family.</text>
</comment>
<protein>
    <recommendedName>
        <fullName evidence="9">Peptidase S1 domain-containing protein</fullName>
    </recommendedName>
</protein>
<dbReference type="FunFam" id="2.40.10.10:FF:000077">
    <property type="entry name" value="Predicted protein"/>
    <property type="match status" value="1"/>
</dbReference>
<evidence type="ECO:0000256" key="4">
    <source>
        <dbReference type="ARBA" id="ARBA00022801"/>
    </source>
</evidence>
<evidence type="ECO:0000256" key="2">
    <source>
        <dbReference type="ARBA" id="ARBA00022670"/>
    </source>
</evidence>
<name>A0A8K0CDS9_IGNLU</name>
<dbReference type="PANTHER" id="PTHR24276">
    <property type="entry name" value="POLYSERASE-RELATED"/>
    <property type="match status" value="1"/>
</dbReference>
<evidence type="ECO:0000256" key="7">
    <source>
        <dbReference type="ARBA" id="ARBA00023157"/>
    </source>
</evidence>
<evidence type="ECO:0000256" key="8">
    <source>
        <dbReference type="RuleBase" id="RU363034"/>
    </source>
</evidence>
<dbReference type="InterPro" id="IPR043504">
    <property type="entry name" value="Peptidase_S1_PA_chymotrypsin"/>
</dbReference>
<evidence type="ECO:0000313" key="10">
    <source>
        <dbReference type="EMBL" id="KAF2885458.1"/>
    </source>
</evidence>